<dbReference type="EMBL" id="LXQA011016842">
    <property type="protein sequence ID" value="MCI81344.1"/>
    <property type="molecule type" value="Genomic_DNA"/>
</dbReference>
<keyword evidence="2" id="KW-1185">Reference proteome</keyword>
<proteinExistence type="predicted"/>
<dbReference type="AlphaFoldDB" id="A0A392UZ69"/>
<name>A0A392UZ69_9FABA</name>
<dbReference type="Proteomes" id="UP000265520">
    <property type="component" value="Unassembled WGS sequence"/>
</dbReference>
<comment type="caution">
    <text evidence="1">The sequence shown here is derived from an EMBL/GenBank/DDBJ whole genome shotgun (WGS) entry which is preliminary data.</text>
</comment>
<accession>A0A392UZ69</accession>
<sequence>MSLITEEIENIEVKGVIPKS</sequence>
<reference evidence="1 2" key="1">
    <citation type="journal article" date="2018" name="Front. Plant Sci.">
        <title>Red Clover (Trifolium pratense) and Zigzag Clover (T. medium) - A Picture of Genomic Similarities and Differences.</title>
        <authorList>
            <person name="Dluhosova J."/>
            <person name="Istvanek J."/>
            <person name="Nedelnik J."/>
            <person name="Repkova J."/>
        </authorList>
    </citation>
    <scope>NUCLEOTIDE SEQUENCE [LARGE SCALE GENOMIC DNA]</scope>
    <source>
        <strain evidence="2">cv. 10/8</strain>
        <tissue evidence="1">Leaf</tissue>
    </source>
</reference>
<organism evidence="1 2">
    <name type="scientific">Trifolium medium</name>
    <dbReference type="NCBI Taxonomy" id="97028"/>
    <lineage>
        <taxon>Eukaryota</taxon>
        <taxon>Viridiplantae</taxon>
        <taxon>Streptophyta</taxon>
        <taxon>Embryophyta</taxon>
        <taxon>Tracheophyta</taxon>
        <taxon>Spermatophyta</taxon>
        <taxon>Magnoliopsida</taxon>
        <taxon>eudicotyledons</taxon>
        <taxon>Gunneridae</taxon>
        <taxon>Pentapetalae</taxon>
        <taxon>rosids</taxon>
        <taxon>fabids</taxon>
        <taxon>Fabales</taxon>
        <taxon>Fabaceae</taxon>
        <taxon>Papilionoideae</taxon>
        <taxon>50 kb inversion clade</taxon>
        <taxon>NPAAA clade</taxon>
        <taxon>Hologalegina</taxon>
        <taxon>IRL clade</taxon>
        <taxon>Trifolieae</taxon>
        <taxon>Trifolium</taxon>
    </lineage>
</organism>
<protein>
    <submittedName>
        <fullName evidence="1">Uncharacterized protein</fullName>
    </submittedName>
</protein>
<evidence type="ECO:0000313" key="1">
    <source>
        <dbReference type="EMBL" id="MCI81344.1"/>
    </source>
</evidence>
<feature type="non-terminal residue" evidence="1">
    <location>
        <position position="20"/>
    </location>
</feature>
<evidence type="ECO:0000313" key="2">
    <source>
        <dbReference type="Proteomes" id="UP000265520"/>
    </source>
</evidence>